<proteinExistence type="predicted"/>
<comment type="caution">
    <text evidence="1">The sequence shown here is derived from an EMBL/GenBank/DDBJ whole genome shotgun (WGS) entry which is preliminary data.</text>
</comment>
<reference evidence="1" key="1">
    <citation type="submission" date="2022-01" db="EMBL/GenBank/DDBJ databases">
        <title>Collection of gut derived symbiotic bacterial strains cultured from healthy donors.</title>
        <authorList>
            <person name="Lin H."/>
            <person name="Kohout C."/>
            <person name="Waligurski E."/>
            <person name="Pamer E.G."/>
        </authorList>
    </citation>
    <scope>NUCLEOTIDE SEQUENCE</scope>
    <source>
        <strain evidence="1">DFI.7.46</strain>
    </source>
</reference>
<dbReference type="AlphaFoldDB" id="A0AAJ1EY93"/>
<accession>A0AAJ1EY93</accession>
<sequence>MTLQTVTQKDLLTTAVFTYSLTSNPDSEFSCHQTISNKAVLNYTSNTSVLKGADEKNGIQVFIVGLCIDSRAQLSREEIPGYLAKISSEKSVAKIYAAAGRFAGKYIVIVKINDRLWLWGDASCTLATYYSTDPKFLSIAVTKPLVERQVVALTDERWNKLSAGVPSGQPYPADSTAAKNIRVLLPNHLLDLQTMQARRQPWPHRPHQNNAEEIIEDTFITAQNIFKEYSHYYDLVCPLTAGYDSRLNMAIGKTVNPELPCFTFRHDGFSAETPDLFRSQQLCATYDLSHTVLHDEDMPVEQRDTISSLIGSDANDYVLSLAHTYRKHFGSRALINGNIIDQVGKSVTGNAIPTRLAGPCFIRARIYNSSKISLQILKNYLDGIPQSMRKYTFDLVALENDCCRWGVQSDIAYGLAGVNMLNIFNCRDLIASWSGIPRKMRITKLIHTGVLARIDKQLLTIPFTPETTAKRLVRTHWPLFYVASFAYALYTRHR</sequence>
<evidence type="ECO:0008006" key="3">
    <source>
        <dbReference type="Google" id="ProtNLM"/>
    </source>
</evidence>
<dbReference type="EMBL" id="JAKNHJ010000010">
    <property type="protein sequence ID" value="MCG4618021.1"/>
    <property type="molecule type" value="Genomic_DNA"/>
</dbReference>
<organism evidence="1 2">
    <name type="scientific">Varibaculum cambriense</name>
    <dbReference type="NCBI Taxonomy" id="184870"/>
    <lineage>
        <taxon>Bacteria</taxon>
        <taxon>Bacillati</taxon>
        <taxon>Actinomycetota</taxon>
        <taxon>Actinomycetes</taxon>
        <taxon>Actinomycetales</taxon>
        <taxon>Actinomycetaceae</taxon>
        <taxon>Varibaculum</taxon>
    </lineage>
</organism>
<dbReference type="RefSeq" id="WP_024059698.1">
    <property type="nucleotide sequence ID" value="NZ_JAGZVZ010000002.1"/>
</dbReference>
<evidence type="ECO:0000313" key="1">
    <source>
        <dbReference type="EMBL" id="MCG4618021.1"/>
    </source>
</evidence>
<protein>
    <recommendedName>
        <fullName evidence="3">Asparagine synthetase domain-containing protein</fullName>
    </recommendedName>
</protein>
<evidence type="ECO:0000313" key="2">
    <source>
        <dbReference type="Proteomes" id="UP001200537"/>
    </source>
</evidence>
<gene>
    <name evidence="1" type="ORF">L0M99_05890</name>
</gene>
<dbReference type="Proteomes" id="UP001200537">
    <property type="component" value="Unassembled WGS sequence"/>
</dbReference>
<name>A0AAJ1EY93_9ACTO</name>